<dbReference type="RefSeq" id="WP_097442450.1">
    <property type="nucleotide sequence ID" value="NZ_NBWU01000004.1"/>
</dbReference>
<organism evidence="2 3">
    <name type="scientific">Sediminicola luteus</name>
    <dbReference type="NCBI Taxonomy" id="319238"/>
    <lineage>
        <taxon>Bacteria</taxon>
        <taxon>Pseudomonadati</taxon>
        <taxon>Bacteroidota</taxon>
        <taxon>Flavobacteriia</taxon>
        <taxon>Flavobacteriales</taxon>
        <taxon>Flavobacteriaceae</taxon>
        <taxon>Sediminicola</taxon>
    </lineage>
</organism>
<gene>
    <name evidence="2" type="ORF">B7P33_10685</name>
</gene>
<feature type="transmembrane region" description="Helical" evidence="1">
    <location>
        <begin position="89"/>
        <end position="108"/>
    </location>
</feature>
<feature type="transmembrane region" description="Helical" evidence="1">
    <location>
        <begin position="12"/>
        <end position="32"/>
    </location>
</feature>
<accession>A0A2A4G6Z9</accession>
<proteinExistence type="predicted"/>
<evidence type="ECO:0000256" key="1">
    <source>
        <dbReference type="SAM" id="Phobius"/>
    </source>
</evidence>
<comment type="caution">
    <text evidence="2">The sequence shown here is derived from an EMBL/GenBank/DDBJ whole genome shotgun (WGS) entry which is preliminary data.</text>
</comment>
<protein>
    <submittedName>
        <fullName evidence="2">Uncharacterized protein</fullName>
    </submittedName>
</protein>
<feature type="transmembrane region" description="Helical" evidence="1">
    <location>
        <begin position="52"/>
        <end position="77"/>
    </location>
</feature>
<evidence type="ECO:0000313" key="3">
    <source>
        <dbReference type="Proteomes" id="UP000219559"/>
    </source>
</evidence>
<name>A0A2A4G6Z9_9FLAO</name>
<dbReference type="EMBL" id="NBWU01000004">
    <property type="protein sequence ID" value="PCE63734.1"/>
    <property type="molecule type" value="Genomic_DNA"/>
</dbReference>
<feature type="transmembrane region" description="Helical" evidence="1">
    <location>
        <begin position="120"/>
        <end position="139"/>
    </location>
</feature>
<keyword evidence="1" id="KW-1133">Transmembrane helix</keyword>
<evidence type="ECO:0000313" key="2">
    <source>
        <dbReference type="EMBL" id="PCE63734.1"/>
    </source>
</evidence>
<keyword evidence="1" id="KW-0812">Transmembrane</keyword>
<keyword evidence="3" id="KW-1185">Reference proteome</keyword>
<dbReference type="AlphaFoldDB" id="A0A2A4G6Z9"/>
<sequence length="149" mass="16812">MAMKPSSVLIQNTLLFLTILFLTIGIIAFLILLVQFGKGGVYTSPEITFFEFIVSLTALVINLVFGGICFGHYTLLAKKHQFQYKVQEFLKYLGIVTFLLAIGITYFIGDLFWGKPLITIRILAAFLFTAVFAILCFSLSKQIENEYMT</sequence>
<dbReference type="Proteomes" id="UP000219559">
    <property type="component" value="Unassembled WGS sequence"/>
</dbReference>
<keyword evidence="1" id="KW-0472">Membrane</keyword>
<reference evidence="2 3" key="1">
    <citation type="submission" date="2017-04" db="EMBL/GenBank/DDBJ databases">
        <title>A new member of the family Flavobacteriaceae isolated from ascidians.</title>
        <authorList>
            <person name="Chen L."/>
        </authorList>
    </citation>
    <scope>NUCLEOTIDE SEQUENCE [LARGE SCALE GENOMIC DNA]</scope>
    <source>
        <strain evidence="2 3">HQA918</strain>
    </source>
</reference>